<sequence>MLDPKSTHIVSNVKKKDDFQEIDKFNDDLYRTFITDLLMKLQSKKNYSNLEIIEDHQFQKVLNIILGTNFSKSQHLMDVFKKDSNFILKKLIIALLSEIKYYVEYNYRQRVLVDNTNTVGVVQCNQWIPTTNYSNMLVNSNYKDITRDVFLNPDLSETREKQKKIFLDGFGYMVTLNGVSKLPILIYSSSCDCKDNYIITLGGLTTFSNDIDDSLLTDIYVSEEHDILPPYLKKTRMSNPNYIPNNYLYKVNTVTSTVNKLEGKGDVPLNLLKPTLTRLNSKYIFISGGIQMNRKVLSFDEGSNKLYLKQEYKYNSNCYILDTTNGYYTLINQQDAPNNTNIPSIIGHSQVLLKDKALIHFESGYLNYLKKQNTTNTTNESTVNNEKLSMQNFLDDSYEDENYIDSYRQSSDSSAVFDDEDNLDDTKFEKKLIKWNILLFGGYHYDAQGHDISLSNDMFLLTIHSLRNNKVRGANVSQFTPTMFVKRIDMHERLTKMVPSPTAFHSSTLLTPGVLDPKDNKPYGETGRKLDQLINTFESNRAKFDLYFNAVKNQDIKANKLFLNDIRISLLEDNSNHSRHNAMSFMMLIHGGYKDRQGYHDQFLFFNFKKFEWEEKKVQAPLKQDSERPLIRKKSKYVDIHLRIANHRFILKGEYIICVGGKLDLTKEKDYIRMVSKKIPVTVIHLPTMTIKDVIGRRPEQESLRPKSYMIGYDGDVIQSSNGELYICSGVGHVVFNKQDVANNHQVLLQNKNLEEGEYYYDLMGVLGVNMVYILPTFTNL</sequence>
<dbReference type="EMBL" id="FQNF01000016">
    <property type="protein sequence ID" value="SGZ39050.1"/>
    <property type="molecule type" value="Genomic_DNA"/>
</dbReference>
<organism evidence="1 2">
    <name type="scientific">Hanseniaspora guilliermondii</name>
    <dbReference type="NCBI Taxonomy" id="56406"/>
    <lineage>
        <taxon>Eukaryota</taxon>
        <taxon>Fungi</taxon>
        <taxon>Dikarya</taxon>
        <taxon>Ascomycota</taxon>
        <taxon>Saccharomycotina</taxon>
        <taxon>Saccharomycetes</taxon>
        <taxon>Saccharomycodales</taxon>
        <taxon>Saccharomycodaceae</taxon>
        <taxon>Hanseniaspora</taxon>
    </lineage>
</organism>
<protein>
    <submittedName>
        <fullName evidence="1">Uncharacterized protein</fullName>
    </submittedName>
</protein>
<gene>
    <name evidence="1" type="ORF">HGUI_01250</name>
</gene>
<dbReference type="OrthoDB" id="10251809at2759"/>
<name>A0A1L0AY14_9ASCO</name>
<accession>A0A1L0AY14</accession>
<dbReference type="AlphaFoldDB" id="A0A1L0AY14"/>
<reference evidence="2" key="1">
    <citation type="submission" date="2016-11" db="EMBL/GenBank/DDBJ databases">
        <authorList>
            <person name="Guldener U."/>
        </authorList>
    </citation>
    <scope>NUCLEOTIDE SEQUENCE [LARGE SCALE GENOMIC DNA]</scope>
</reference>
<dbReference type="Proteomes" id="UP000183365">
    <property type="component" value="Unassembled WGS sequence"/>
</dbReference>
<dbReference type="VEuPathDB" id="FungiDB:HGUI_01250"/>
<proteinExistence type="predicted"/>
<evidence type="ECO:0000313" key="1">
    <source>
        <dbReference type="EMBL" id="SGZ39050.1"/>
    </source>
</evidence>
<keyword evidence="2" id="KW-1185">Reference proteome</keyword>
<evidence type="ECO:0000313" key="2">
    <source>
        <dbReference type="Proteomes" id="UP000183365"/>
    </source>
</evidence>